<proteinExistence type="predicted"/>
<protein>
    <submittedName>
        <fullName evidence="4">N-acetylglucosaminyl deacetylase, LmbE family</fullName>
    </submittedName>
</protein>
<sequence length="438" mass="47032">MTFHHAEAGTPVERWADAVGPEIDVATAERVVVVAAHPDDESLGAGGLLARCAAAGVPTTVLLVTDGDASHPRSPTHSRAALGERRRRESVVAAATLGIDHERLVHLGIPDGEVAAHEDDVVTAIVELVGDGRDALLVAPHRGDGHPDHEAAGRAAAIAAVRTDARLLEYPIWLLHASEPSALSGVQVVHLALDEHERTAKRRAIDAHASQVHPLSDEPGDEVLLGEHVLERFRDGVERYVIAPRIVDDRLDRLHAERAEPWGADDRWYERRKRALLLAMLPQERLGRVLEVGCSTGVTTAALAERADEVVAIDASAAALERAAARTAGLPVRLLHGQAPDAWPEGRFDLVVLSEVGYFLSPAALDALVDRVRDSLAADGAVVLCHWRHAVRGWPLDADAVHRAFDGPATPPRAASYADADVRIELRASRVAMPEADR</sequence>
<dbReference type="GO" id="GO:0016137">
    <property type="term" value="P:glycoside metabolic process"/>
    <property type="evidence" value="ECO:0007669"/>
    <property type="project" value="UniProtKB-ARBA"/>
</dbReference>
<dbReference type="GO" id="GO:0016811">
    <property type="term" value="F:hydrolase activity, acting on carbon-nitrogen (but not peptide) bonds, in linear amides"/>
    <property type="evidence" value="ECO:0007669"/>
    <property type="project" value="TreeGrafter"/>
</dbReference>
<gene>
    <name evidence="4" type="ORF">SAMN04489720_1750</name>
</gene>
<dbReference type="Gene3D" id="3.40.50.10320">
    <property type="entry name" value="LmbE-like"/>
    <property type="match status" value="1"/>
</dbReference>
<feature type="region of interest" description="Disordered" evidence="2">
    <location>
        <begin position="66"/>
        <end position="85"/>
    </location>
</feature>
<keyword evidence="5" id="KW-1185">Reference proteome</keyword>
<name>A0A1G8DRB9_9MICO</name>
<dbReference type="PANTHER" id="PTHR12993:SF29">
    <property type="entry name" value="BLR3841 PROTEIN"/>
    <property type="match status" value="1"/>
</dbReference>
<organism evidence="4 5">
    <name type="scientific">Agrococcus jejuensis</name>
    <dbReference type="NCBI Taxonomy" id="399736"/>
    <lineage>
        <taxon>Bacteria</taxon>
        <taxon>Bacillati</taxon>
        <taxon>Actinomycetota</taxon>
        <taxon>Actinomycetes</taxon>
        <taxon>Micrococcales</taxon>
        <taxon>Microbacteriaceae</taxon>
        <taxon>Agrococcus</taxon>
    </lineage>
</organism>
<reference evidence="5" key="1">
    <citation type="submission" date="2016-10" db="EMBL/GenBank/DDBJ databases">
        <authorList>
            <person name="Varghese N."/>
            <person name="Submissions S."/>
        </authorList>
    </citation>
    <scope>NUCLEOTIDE SEQUENCE [LARGE SCALE GENOMIC DNA]</scope>
    <source>
        <strain evidence="5">DSM 22002</strain>
    </source>
</reference>
<evidence type="ECO:0000313" key="5">
    <source>
        <dbReference type="Proteomes" id="UP000198822"/>
    </source>
</evidence>
<dbReference type="Pfam" id="PF13649">
    <property type="entry name" value="Methyltransf_25"/>
    <property type="match status" value="1"/>
</dbReference>
<dbReference type="SUPFAM" id="SSF102588">
    <property type="entry name" value="LmbE-like"/>
    <property type="match status" value="1"/>
</dbReference>
<dbReference type="CDD" id="cd02440">
    <property type="entry name" value="AdoMet_MTases"/>
    <property type="match status" value="1"/>
</dbReference>
<dbReference type="InterPro" id="IPR029063">
    <property type="entry name" value="SAM-dependent_MTases_sf"/>
</dbReference>
<evidence type="ECO:0000259" key="3">
    <source>
        <dbReference type="Pfam" id="PF13649"/>
    </source>
</evidence>
<dbReference type="InterPro" id="IPR003737">
    <property type="entry name" value="GlcNAc_PI_deacetylase-related"/>
</dbReference>
<dbReference type="InterPro" id="IPR041698">
    <property type="entry name" value="Methyltransf_25"/>
</dbReference>
<dbReference type="EMBL" id="LT629695">
    <property type="protein sequence ID" value="SDH60247.1"/>
    <property type="molecule type" value="Genomic_DNA"/>
</dbReference>
<dbReference type="Pfam" id="PF02585">
    <property type="entry name" value="PIG-L"/>
    <property type="match status" value="1"/>
</dbReference>
<evidence type="ECO:0000256" key="1">
    <source>
        <dbReference type="ARBA" id="ARBA00022833"/>
    </source>
</evidence>
<dbReference type="AlphaFoldDB" id="A0A1G8DRB9"/>
<dbReference type="Gene3D" id="3.40.50.150">
    <property type="entry name" value="Vaccinia Virus protein VP39"/>
    <property type="match status" value="1"/>
</dbReference>
<dbReference type="RefSeq" id="WP_092504240.1">
    <property type="nucleotide sequence ID" value="NZ_LT629695.1"/>
</dbReference>
<accession>A0A1G8DRB9</accession>
<evidence type="ECO:0000256" key="2">
    <source>
        <dbReference type="SAM" id="MobiDB-lite"/>
    </source>
</evidence>
<dbReference type="PANTHER" id="PTHR12993">
    <property type="entry name" value="N-ACETYLGLUCOSAMINYL-PHOSPHATIDYLINOSITOL DE-N-ACETYLASE-RELATED"/>
    <property type="match status" value="1"/>
</dbReference>
<evidence type="ECO:0000313" key="4">
    <source>
        <dbReference type="EMBL" id="SDH60247.1"/>
    </source>
</evidence>
<dbReference type="InterPro" id="IPR024078">
    <property type="entry name" value="LmbE-like_dom_sf"/>
</dbReference>
<dbReference type="Proteomes" id="UP000198822">
    <property type="component" value="Chromosome I"/>
</dbReference>
<keyword evidence="1" id="KW-0862">Zinc</keyword>
<dbReference type="STRING" id="399736.SAMN04489720_1750"/>
<feature type="domain" description="Methyltransferase" evidence="3">
    <location>
        <begin position="289"/>
        <end position="380"/>
    </location>
</feature>
<dbReference type="SUPFAM" id="SSF53335">
    <property type="entry name" value="S-adenosyl-L-methionine-dependent methyltransferases"/>
    <property type="match status" value="1"/>
</dbReference>
<dbReference type="OrthoDB" id="116799at2"/>